<keyword evidence="6" id="KW-0653">Protein transport</keyword>
<dbReference type="InterPro" id="IPR050366">
    <property type="entry name" value="BP-dependent_transpt_permease"/>
</dbReference>
<accession>A0A6B2NUR6</accession>
<dbReference type="Pfam" id="PF12911">
    <property type="entry name" value="OppC_N"/>
    <property type="match status" value="1"/>
</dbReference>
<sequence length="298" mass="31587">MTQITDPIPADTARPRGDGLRRAMFRFRQSRLSMIGAGMVAVVLFFTLFGGLLAPFPEHVAGGVDTANRFDAPSLAHPFGTNELGQDVLSLVMAGTTVSVLAGFGVVLIGSAIGTLVGAIAGFVGGWTDEILMRLTDLTLTIPGLILAMAVAAALGPGFANMVIAISLSWWPGYARLVRGEVLAAREEVYVTAARAIGAGPGRILFRHILPNVLSPIIVKMSLDMGFAILTVAALGFIGIGVRTPTPEWGTLLSLSRSYMPDYWWTAMAPGMAMFLAVFGFNLLGDGLRDILDPKARR</sequence>
<keyword evidence="3" id="KW-1003">Cell membrane</keyword>
<comment type="similarity">
    <text evidence="9">Belongs to the binding-protein-dependent transport system permease family.</text>
</comment>
<dbReference type="InterPro" id="IPR035906">
    <property type="entry name" value="MetI-like_sf"/>
</dbReference>
<dbReference type="PANTHER" id="PTHR43386">
    <property type="entry name" value="OLIGOPEPTIDE TRANSPORT SYSTEM PERMEASE PROTEIN APPC"/>
    <property type="match status" value="1"/>
</dbReference>
<evidence type="ECO:0000256" key="1">
    <source>
        <dbReference type="ARBA" id="ARBA00004651"/>
    </source>
</evidence>
<comment type="caution">
    <text evidence="11">The sequence shown here is derived from an EMBL/GenBank/DDBJ whole genome shotgun (WGS) entry which is preliminary data.</text>
</comment>
<name>A0A6B2NUR6_9RHOB</name>
<dbReference type="GO" id="GO:0055085">
    <property type="term" value="P:transmembrane transport"/>
    <property type="evidence" value="ECO:0007669"/>
    <property type="project" value="InterPro"/>
</dbReference>
<feature type="transmembrane region" description="Helical" evidence="9">
    <location>
        <begin position="145"/>
        <end position="170"/>
    </location>
</feature>
<protein>
    <submittedName>
        <fullName evidence="11">ABC transporter permease</fullName>
    </submittedName>
</protein>
<keyword evidence="5" id="KW-0571">Peptide transport</keyword>
<comment type="subcellular location">
    <subcellularLocation>
        <location evidence="1 9">Cell membrane</location>
        <topology evidence="1 9">Multi-pass membrane protein</topology>
    </subcellularLocation>
</comment>
<dbReference type="GO" id="GO:0015031">
    <property type="term" value="P:protein transport"/>
    <property type="evidence" value="ECO:0007669"/>
    <property type="project" value="UniProtKB-KW"/>
</dbReference>
<evidence type="ECO:0000256" key="4">
    <source>
        <dbReference type="ARBA" id="ARBA00022692"/>
    </source>
</evidence>
<dbReference type="Pfam" id="PF00528">
    <property type="entry name" value="BPD_transp_1"/>
    <property type="match status" value="1"/>
</dbReference>
<keyword evidence="7 9" id="KW-1133">Transmembrane helix</keyword>
<evidence type="ECO:0000256" key="5">
    <source>
        <dbReference type="ARBA" id="ARBA00022856"/>
    </source>
</evidence>
<evidence type="ECO:0000256" key="7">
    <source>
        <dbReference type="ARBA" id="ARBA00022989"/>
    </source>
</evidence>
<evidence type="ECO:0000256" key="8">
    <source>
        <dbReference type="ARBA" id="ARBA00023136"/>
    </source>
</evidence>
<dbReference type="RefSeq" id="WP_164132887.1">
    <property type="nucleotide sequence ID" value="NZ_JAAGOX010000056.1"/>
</dbReference>
<evidence type="ECO:0000256" key="3">
    <source>
        <dbReference type="ARBA" id="ARBA00022475"/>
    </source>
</evidence>
<feature type="transmembrane region" description="Helical" evidence="9">
    <location>
        <begin position="32"/>
        <end position="54"/>
    </location>
</feature>
<dbReference type="EMBL" id="JAAGOX010000056">
    <property type="protein sequence ID" value="NDW47886.1"/>
    <property type="molecule type" value="Genomic_DNA"/>
</dbReference>
<evidence type="ECO:0000259" key="10">
    <source>
        <dbReference type="PROSITE" id="PS50928"/>
    </source>
</evidence>
<dbReference type="GO" id="GO:0005886">
    <property type="term" value="C:plasma membrane"/>
    <property type="evidence" value="ECO:0007669"/>
    <property type="project" value="UniProtKB-SubCell"/>
</dbReference>
<evidence type="ECO:0000256" key="9">
    <source>
        <dbReference type="RuleBase" id="RU363032"/>
    </source>
</evidence>
<keyword evidence="2 9" id="KW-0813">Transport</keyword>
<dbReference type="InterPro" id="IPR025966">
    <property type="entry name" value="OppC_N"/>
</dbReference>
<evidence type="ECO:0000256" key="6">
    <source>
        <dbReference type="ARBA" id="ARBA00022927"/>
    </source>
</evidence>
<feature type="transmembrane region" description="Helical" evidence="9">
    <location>
        <begin position="222"/>
        <end position="243"/>
    </location>
</feature>
<organism evidence="11">
    <name type="scientific">Ruegeria sp. PrR005</name>
    <dbReference type="NCBI Taxonomy" id="2706882"/>
    <lineage>
        <taxon>Bacteria</taxon>
        <taxon>Pseudomonadati</taxon>
        <taxon>Pseudomonadota</taxon>
        <taxon>Alphaproteobacteria</taxon>
        <taxon>Rhodobacterales</taxon>
        <taxon>Roseobacteraceae</taxon>
        <taxon>Ruegeria</taxon>
    </lineage>
</organism>
<gene>
    <name evidence="11" type="ORF">G0P99_23320</name>
</gene>
<dbReference type="SUPFAM" id="SSF161098">
    <property type="entry name" value="MetI-like"/>
    <property type="match status" value="1"/>
</dbReference>
<keyword evidence="4 9" id="KW-0812">Transmembrane</keyword>
<reference evidence="11" key="1">
    <citation type="submission" date="2020-02" db="EMBL/GenBank/DDBJ databases">
        <title>Delineation of the pyrene-degrading pathway in Roseobacter clade bacteria by genomic analysis.</title>
        <authorList>
            <person name="Zhou H."/>
            <person name="Wang H."/>
        </authorList>
    </citation>
    <scope>NUCLEOTIDE SEQUENCE</scope>
    <source>
        <strain evidence="11">PrR005</strain>
    </source>
</reference>
<dbReference type="AlphaFoldDB" id="A0A6B2NUR6"/>
<feature type="domain" description="ABC transmembrane type-1" evidence="10">
    <location>
        <begin position="96"/>
        <end position="285"/>
    </location>
</feature>
<evidence type="ECO:0000313" key="11">
    <source>
        <dbReference type="EMBL" id="NDW47886.1"/>
    </source>
</evidence>
<keyword evidence="8 9" id="KW-0472">Membrane</keyword>
<dbReference type="Gene3D" id="1.10.3720.10">
    <property type="entry name" value="MetI-like"/>
    <property type="match status" value="1"/>
</dbReference>
<dbReference type="CDD" id="cd06261">
    <property type="entry name" value="TM_PBP2"/>
    <property type="match status" value="1"/>
</dbReference>
<evidence type="ECO:0000256" key="2">
    <source>
        <dbReference type="ARBA" id="ARBA00022448"/>
    </source>
</evidence>
<dbReference type="PROSITE" id="PS50928">
    <property type="entry name" value="ABC_TM1"/>
    <property type="match status" value="1"/>
</dbReference>
<feature type="transmembrane region" description="Helical" evidence="9">
    <location>
        <begin position="263"/>
        <end position="285"/>
    </location>
</feature>
<feature type="transmembrane region" description="Helical" evidence="9">
    <location>
        <begin position="100"/>
        <end position="124"/>
    </location>
</feature>
<dbReference type="InterPro" id="IPR000515">
    <property type="entry name" value="MetI-like"/>
</dbReference>
<dbReference type="GO" id="GO:0015833">
    <property type="term" value="P:peptide transport"/>
    <property type="evidence" value="ECO:0007669"/>
    <property type="project" value="UniProtKB-KW"/>
</dbReference>
<dbReference type="PANTHER" id="PTHR43386:SF1">
    <property type="entry name" value="D,D-DIPEPTIDE TRANSPORT SYSTEM PERMEASE PROTEIN DDPC-RELATED"/>
    <property type="match status" value="1"/>
</dbReference>
<proteinExistence type="inferred from homology"/>